<dbReference type="CDD" id="cd05399">
    <property type="entry name" value="NT_Rel-Spo_like"/>
    <property type="match status" value="1"/>
</dbReference>
<dbReference type="SMART" id="SM00954">
    <property type="entry name" value="RelA_SpoT"/>
    <property type="match status" value="1"/>
</dbReference>
<gene>
    <name evidence="6" type="ORF">A3D59_01615</name>
</gene>
<dbReference type="InterPro" id="IPR043519">
    <property type="entry name" value="NT_sf"/>
</dbReference>
<dbReference type="SMART" id="SM00471">
    <property type="entry name" value="HDc"/>
    <property type="match status" value="1"/>
</dbReference>
<dbReference type="SUPFAM" id="SSF109604">
    <property type="entry name" value="HD-domain/PDEase-like"/>
    <property type="match status" value="1"/>
</dbReference>
<dbReference type="CDD" id="cd04876">
    <property type="entry name" value="ACT_RelA-SpoT"/>
    <property type="match status" value="1"/>
</dbReference>
<feature type="domain" description="ACT" evidence="3">
    <location>
        <begin position="654"/>
        <end position="726"/>
    </location>
</feature>
<dbReference type="Pfam" id="PF13328">
    <property type="entry name" value="HD_4"/>
    <property type="match status" value="1"/>
</dbReference>
<evidence type="ECO:0008006" key="8">
    <source>
        <dbReference type="Google" id="ProtNLM"/>
    </source>
</evidence>
<dbReference type="EMBL" id="MHTX01000047">
    <property type="protein sequence ID" value="OHA67007.1"/>
    <property type="molecule type" value="Genomic_DNA"/>
</dbReference>
<comment type="pathway">
    <text evidence="1">Purine metabolism.</text>
</comment>
<sequence length="726" mass="82357">MSNLSLRQITYLGSDSGLVEKAFEFTNKAHEGQKRLSGETYITHPAAVAKFLADWKLDPQTVAAGLLHDVVDDTSRTLNDIEKEFGKEIAFLVNGVSKLGKLRIPKEDVLIRPMETRKRAPVDLEIENLRKMFFAMAQDIRVVMIKLADRLHNMQTLGALPPQRQKRIALETLEIFAPIANRLGMGEIKGRLEDLAFPCLYPKESAWLQEHLAVKYGERERYLEEVKPALRELLTKEKINILDIHSRAKHYWSFYQKLLRHEMNLEGIYDLVAMRVIVGTTEDCYRALGVMHQYFKPLPGHIKDYIAFPKPNHYRSLHTTCFCLRGKITEIQIKTREMHYEAEYGIASHWAYKEGVQTENAPRLRKFAWVQQLYEWQKSQPGSKEFLESLKIDFFKNRIFVFTPKGDVIDLPEGATPVDFAYAVHSDIGAKCSGAKVNGKLVPLGFNLANGDVIEIIIDKNKKPSRDWLEFVKTNEAKAKIREFLKQESRPENFCRGIELLNKELRLFRGTTLANMSKDKKNALLAAFPYKNMESLIIAAGEGEISPRDVIKTLFGETELLVPAPQKIRLAIPKKTGGGSDIALAGATGIALNIAKCCMPVPGDKILGYITRDRGASIHRSDCNNLIESQKKWPQKIVEATWIKNAAKGPYEVTLEVLTEDRVGLLRDITSTISAMRINIRSCQTRAQTSFTHAILVKVEISGLEELEALFNQLKQIKEIVRVSKV</sequence>
<dbReference type="PANTHER" id="PTHR21262:SF31">
    <property type="entry name" value="GTP PYROPHOSPHOKINASE"/>
    <property type="match status" value="1"/>
</dbReference>
<dbReference type="CDD" id="cd01668">
    <property type="entry name" value="TGS_RSH"/>
    <property type="match status" value="1"/>
</dbReference>
<comment type="caution">
    <text evidence="6">The sequence shown here is derived from an EMBL/GenBank/DDBJ whole genome shotgun (WGS) entry which is preliminary data.</text>
</comment>
<dbReference type="InterPro" id="IPR012675">
    <property type="entry name" value="Beta-grasp_dom_sf"/>
</dbReference>
<dbReference type="Pfam" id="PF04607">
    <property type="entry name" value="RelA_SpoT"/>
    <property type="match status" value="1"/>
</dbReference>
<dbReference type="PROSITE" id="PS51671">
    <property type="entry name" value="ACT"/>
    <property type="match status" value="1"/>
</dbReference>
<dbReference type="SUPFAM" id="SSF55021">
    <property type="entry name" value="ACT-like"/>
    <property type="match status" value="1"/>
</dbReference>
<dbReference type="InterPro" id="IPR007685">
    <property type="entry name" value="RelA_SpoT"/>
</dbReference>
<feature type="domain" description="TGS" evidence="5">
    <location>
        <begin position="397"/>
        <end position="458"/>
    </location>
</feature>
<dbReference type="Gene3D" id="3.10.20.30">
    <property type="match status" value="1"/>
</dbReference>
<protein>
    <recommendedName>
        <fullName evidence="8">(P)ppGpp synthetase</fullName>
    </recommendedName>
</protein>
<dbReference type="Pfam" id="PF19296">
    <property type="entry name" value="RelA_AH_RIS"/>
    <property type="match status" value="1"/>
</dbReference>
<dbReference type="Pfam" id="PF02824">
    <property type="entry name" value="TGS"/>
    <property type="match status" value="1"/>
</dbReference>
<proteinExistence type="inferred from homology"/>
<dbReference type="GO" id="GO:0015969">
    <property type="term" value="P:guanosine tetraphosphate metabolic process"/>
    <property type="evidence" value="ECO:0007669"/>
    <property type="project" value="InterPro"/>
</dbReference>
<dbReference type="InterPro" id="IPR004811">
    <property type="entry name" value="RelA/Spo_fam"/>
</dbReference>
<feature type="domain" description="HD" evidence="4">
    <location>
        <begin position="41"/>
        <end position="154"/>
    </location>
</feature>
<dbReference type="PROSITE" id="PS51831">
    <property type="entry name" value="HD"/>
    <property type="match status" value="1"/>
</dbReference>
<dbReference type="InterPro" id="IPR002912">
    <property type="entry name" value="ACT_dom"/>
</dbReference>
<evidence type="ECO:0000313" key="6">
    <source>
        <dbReference type="EMBL" id="OHA67007.1"/>
    </source>
</evidence>
<dbReference type="PANTHER" id="PTHR21262">
    <property type="entry name" value="GUANOSINE-3',5'-BIS DIPHOSPHATE 3'-PYROPHOSPHOHYDROLASE"/>
    <property type="match status" value="1"/>
</dbReference>
<dbReference type="Gene3D" id="1.10.3210.10">
    <property type="entry name" value="Hypothetical protein af1432"/>
    <property type="match status" value="1"/>
</dbReference>
<dbReference type="PROSITE" id="PS51880">
    <property type="entry name" value="TGS"/>
    <property type="match status" value="1"/>
</dbReference>
<reference evidence="6 7" key="1">
    <citation type="journal article" date="2016" name="Nat. Commun.">
        <title>Thousands of microbial genomes shed light on interconnected biogeochemical processes in an aquifer system.</title>
        <authorList>
            <person name="Anantharaman K."/>
            <person name="Brown C.T."/>
            <person name="Hug L.A."/>
            <person name="Sharon I."/>
            <person name="Castelle C.J."/>
            <person name="Probst A.J."/>
            <person name="Thomas B.C."/>
            <person name="Singh A."/>
            <person name="Wilkins M.J."/>
            <person name="Karaoz U."/>
            <person name="Brodie E.L."/>
            <person name="Williams K.H."/>
            <person name="Hubbard S.S."/>
            <person name="Banfield J.F."/>
        </authorList>
    </citation>
    <scope>NUCLEOTIDE SEQUENCE [LARGE SCALE GENOMIC DNA]</scope>
</reference>
<evidence type="ECO:0000313" key="7">
    <source>
        <dbReference type="Proteomes" id="UP000179258"/>
    </source>
</evidence>
<dbReference type="AlphaFoldDB" id="A0A1G2R2S9"/>
<dbReference type="InterPro" id="IPR004095">
    <property type="entry name" value="TGS"/>
</dbReference>
<dbReference type="InterPro" id="IPR012676">
    <property type="entry name" value="TGS-like"/>
</dbReference>
<dbReference type="NCBIfam" id="TIGR00691">
    <property type="entry name" value="spoT_relA"/>
    <property type="match status" value="1"/>
</dbReference>
<dbReference type="InterPro" id="IPR033655">
    <property type="entry name" value="TGS_RelA/SpoT"/>
</dbReference>
<comment type="function">
    <text evidence="2">In eubacteria ppGpp (guanosine 3'-diphosphate 5'-diphosphate) is a mediator of the stringent response that coordinates a variety of cellular activities in response to changes in nutritional abundance.</text>
</comment>
<dbReference type="Gene3D" id="3.30.460.10">
    <property type="entry name" value="Beta Polymerase, domain 2"/>
    <property type="match status" value="1"/>
</dbReference>
<dbReference type="CDD" id="cd00077">
    <property type="entry name" value="HDc"/>
    <property type="match status" value="1"/>
</dbReference>
<dbReference type="InterPro" id="IPR003607">
    <property type="entry name" value="HD/PDEase_dom"/>
</dbReference>
<dbReference type="Pfam" id="PF13291">
    <property type="entry name" value="ACT_4"/>
    <property type="match status" value="1"/>
</dbReference>
<dbReference type="FunFam" id="1.10.3210.10:FF:000001">
    <property type="entry name" value="GTP pyrophosphokinase RelA"/>
    <property type="match status" value="1"/>
</dbReference>
<dbReference type="InterPro" id="IPR006674">
    <property type="entry name" value="HD_domain"/>
</dbReference>
<dbReference type="InterPro" id="IPR045865">
    <property type="entry name" value="ACT-like_dom_sf"/>
</dbReference>
<evidence type="ECO:0000259" key="3">
    <source>
        <dbReference type="PROSITE" id="PS51671"/>
    </source>
</evidence>
<dbReference type="Gene3D" id="3.30.70.260">
    <property type="match status" value="1"/>
</dbReference>
<accession>A0A1G2R2S9</accession>
<evidence type="ECO:0000259" key="5">
    <source>
        <dbReference type="PROSITE" id="PS51880"/>
    </source>
</evidence>
<comment type="similarity">
    <text evidence="2">Belongs to the relA/spoT family.</text>
</comment>
<name>A0A1G2R2S9_9BACT</name>
<evidence type="ECO:0000259" key="4">
    <source>
        <dbReference type="PROSITE" id="PS51831"/>
    </source>
</evidence>
<evidence type="ECO:0000256" key="1">
    <source>
        <dbReference type="ARBA" id="ARBA00025704"/>
    </source>
</evidence>
<dbReference type="SUPFAM" id="SSF81271">
    <property type="entry name" value="TGS-like"/>
    <property type="match status" value="1"/>
</dbReference>
<evidence type="ECO:0000256" key="2">
    <source>
        <dbReference type="RuleBase" id="RU003847"/>
    </source>
</evidence>
<dbReference type="Proteomes" id="UP000179258">
    <property type="component" value="Unassembled WGS sequence"/>
</dbReference>
<dbReference type="SUPFAM" id="SSF81301">
    <property type="entry name" value="Nucleotidyltransferase"/>
    <property type="match status" value="1"/>
</dbReference>
<dbReference type="InterPro" id="IPR045600">
    <property type="entry name" value="RelA/SpoT_AH_RIS"/>
</dbReference>
<dbReference type="FunFam" id="3.10.20.30:FF:000002">
    <property type="entry name" value="GTP pyrophosphokinase (RelA/SpoT)"/>
    <property type="match status" value="1"/>
</dbReference>
<dbReference type="GO" id="GO:0005886">
    <property type="term" value="C:plasma membrane"/>
    <property type="evidence" value="ECO:0007669"/>
    <property type="project" value="TreeGrafter"/>
</dbReference>
<organism evidence="6 7">
    <name type="scientific">Candidatus Wildermuthbacteria bacterium RIFCSPHIGHO2_02_FULL_47_17</name>
    <dbReference type="NCBI Taxonomy" id="1802452"/>
    <lineage>
        <taxon>Bacteria</taxon>
        <taxon>Candidatus Wildermuthiibacteriota</taxon>
    </lineage>
</organism>